<dbReference type="Gene3D" id="3.40.50.720">
    <property type="entry name" value="NAD(P)-binding Rossmann-like Domain"/>
    <property type="match status" value="1"/>
</dbReference>
<dbReference type="EMBL" id="CP026652">
    <property type="protein sequence ID" value="AVH60407.1"/>
    <property type="molecule type" value="Genomic_DNA"/>
</dbReference>
<protein>
    <submittedName>
        <fullName evidence="4">KR domain-containing protein</fullName>
    </submittedName>
</protein>
<proteinExistence type="inferred from homology"/>
<dbReference type="NCBIfam" id="NF006117">
    <property type="entry name" value="PRK08264.1-3"/>
    <property type="match status" value="1"/>
</dbReference>
<gene>
    <name evidence="4" type="ORF">C4B68_36650</name>
</gene>
<dbReference type="PRINTS" id="PR00081">
    <property type="entry name" value="GDHRDH"/>
</dbReference>
<evidence type="ECO:0000256" key="2">
    <source>
        <dbReference type="ARBA" id="ARBA00023002"/>
    </source>
</evidence>
<reference evidence="4 5" key="1">
    <citation type="submission" date="2018-02" db="EMBL/GenBank/DDBJ databases">
        <title>Complete genome sequence of Streptomyces dengpaensis, the producer of angucyclines.</title>
        <authorList>
            <person name="Yumei L."/>
        </authorList>
    </citation>
    <scope>NUCLEOTIDE SEQUENCE [LARGE SCALE GENOMIC DNA]</scope>
    <source>
        <strain evidence="4 5">XZHG99</strain>
    </source>
</reference>
<dbReference type="RefSeq" id="WP_099502307.1">
    <property type="nucleotide sequence ID" value="NZ_CP026652.1"/>
</dbReference>
<dbReference type="SUPFAM" id="SSF51735">
    <property type="entry name" value="NAD(P)-binding Rossmann-fold domains"/>
    <property type="match status" value="1"/>
</dbReference>
<dbReference type="InterPro" id="IPR002347">
    <property type="entry name" value="SDR_fam"/>
</dbReference>
<sequence length="230" mass="23605">MSITGATALVTGANRGLGRAFALSLLERGARTVYAAARDPRAVTDPGLTPVALDITDPDAVAAVAERCADTDLLINNAGILHGSSLLTAESLDAARAELETNLFGTLAMSRAFAPVLAKNGGGALVNMLSVLSWHTLPSIGSYGVSKAAAWSMTNAIREELREQGTLTVGVHAAFIDTDMAATVDGPKTSPADVVQQVLDAVEAGREEVLADDITRQVKAVLSGGVPDGV</sequence>
<comment type="similarity">
    <text evidence="1 3">Belongs to the short-chain dehydrogenases/reductases (SDR) family.</text>
</comment>
<dbReference type="Proteomes" id="UP000238413">
    <property type="component" value="Chromosome"/>
</dbReference>
<dbReference type="InterPro" id="IPR020904">
    <property type="entry name" value="Sc_DH/Rdtase_CS"/>
</dbReference>
<dbReference type="Pfam" id="PF00106">
    <property type="entry name" value="adh_short"/>
    <property type="match status" value="1"/>
</dbReference>
<organism evidence="4 5">
    <name type="scientific">Streptomyces dengpaensis</name>
    <dbReference type="NCBI Taxonomy" id="2049881"/>
    <lineage>
        <taxon>Bacteria</taxon>
        <taxon>Bacillati</taxon>
        <taxon>Actinomycetota</taxon>
        <taxon>Actinomycetes</taxon>
        <taxon>Kitasatosporales</taxon>
        <taxon>Streptomycetaceae</taxon>
        <taxon>Streptomyces</taxon>
    </lineage>
</organism>
<dbReference type="PROSITE" id="PS00061">
    <property type="entry name" value="ADH_SHORT"/>
    <property type="match status" value="1"/>
</dbReference>
<dbReference type="NCBIfam" id="NF006119">
    <property type="entry name" value="PRK08264.1-5"/>
    <property type="match status" value="1"/>
</dbReference>
<accession>A0ABM6T0R1</accession>
<dbReference type="PANTHER" id="PTHR44196">
    <property type="entry name" value="DEHYDROGENASE/REDUCTASE SDR FAMILY MEMBER 7B"/>
    <property type="match status" value="1"/>
</dbReference>
<dbReference type="PRINTS" id="PR00080">
    <property type="entry name" value="SDRFAMILY"/>
</dbReference>
<keyword evidence="5" id="KW-1185">Reference proteome</keyword>
<evidence type="ECO:0000256" key="1">
    <source>
        <dbReference type="ARBA" id="ARBA00006484"/>
    </source>
</evidence>
<evidence type="ECO:0000256" key="3">
    <source>
        <dbReference type="RuleBase" id="RU000363"/>
    </source>
</evidence>
<evidence type="ECO:0000313" key="5">
    <source>
        <dbReference type="Proteomes" id="UP000238413"/>
    </source>
</evidence>
<name>A0ABM6T0R1_9ACTN</name>
<dbReference type="PANTHER" id="PTHR44196:SF1">
    <property type="entry name" value="DEHYDROGENASE_REDUCTASE SDR FAMILY MEMBER 7B"/>
    <property type="match status" value="1"/>
</dbReference>
<dbReference type="InterPro" id="IPR036291">
    <property type="entry name" value="NAD(P)-bd_dom_sf"/>
</dbReference>
<keyword evidence="2" id="KW-0560">Oxidoreductase</keyword>
<evidence type="ECO:0000313" key="4">
    <source>
        <dbReference type="EMBL" id="AVH60407.1"/>
    </source>
</evidence>